<feature type="compositionally biased region" description="Low complexity" evidence="1">
    <location>
        <begin position="179"/>
        <end position="188"/>
    </location>
</feature>
<feature type="region of interest" description="Disordered" evidence="1">
    <location>
        <begin position="114"/>
        <end position="279"/>
    </location>
</feature>
<dbReference type="EMBL" id="JAMOIM010000014">
    <property type="protein sequence ID" value="MCW6510209.1"/>
    <property type="molecule type" value="Genomic_DNA"/>
</dbReference>
<dbReference type="RefSeq" id="WP_282586587.1">
    <property type="nucleotide sequence ID" value="NZ_JAMOIM010000014.1"/>
</dbReference>
<name>A0AA41YY03_9HYPH</name>
<organism evidence="2 3">
    <name type="scientific">Lichenifustis flavocetrariae</name>
    <dbReference type="NCBI Taxonomy" id="2949735"/>
    <lineage>
        <taxon>Bacteria</taxon>
        <taxon>Pseudomonadati</taxon>
        <taxon>Pseudomonadota</taxon>
        <taxon>Alphaproteobacteria</taxon>
        <taxon>Hyphomicrobiales</taxon>
        <taxon>Lichenihabitantaceae</taxon>
        <taxon>Lichenifustis</taxon>
    </lineage>
</organism>
<sequence length="279" mass="29832">MIGQPFEWLRRCGAEALTLSGLVLAVLLTPGATRPAAAQFGWFGSSEASPEDVQDTIASHGFRLIGPLYRNGRVYVADVVDRRQRRERLVIAAESGQIVQRFFVDVARPDRTVPDAPSNFRRPPSSDDSFFSHLTRGWDDSPPPRPPIGLADPDGGFGVPRAEPPPRQRPRQEPRVVTRTDVAPVTATPLPPPTVPAPTRKPEASQATLPATAPQPAPPSSTRATTVVIDPLRIPGTRKPDEAKPPAAIAAGKPADQPSTQAKPAEPPKSADVPVAPLD</sequence>
<gene>
    <name evidence="2" type="ORF">M8523_19505</name>
</gene>
<feature type="compositionally biased region" description="Basic and acidic residues" evidence="1">
    <location>
        <begin position="164"/>
        <end position="178"/>
    </location>
</feature>
<comment type="caution">
    <text evidence="2">The sequence shown here is derived from an EMBL/GenBank/DDBJ whole genome shotgun (WGS) entry which is preliminary data.</text>
</comment>
<proteinExistence type="predicted"/>
<protein>
    <submittedName>
        <fullName evidence="2">Uncharacterized protein</fullName>
    </submittedName>
</protein>
<evidence type="ECO:0000256" key="1">
    <source>
        <dbReference type="SAM" id="MobiDB-lite"/>
    </source>
</evidence>
<reference evidence="2" key="1">
    <citation type="submission" date="2022-05" db="EMBL/GenBank/DDBJ databases">
        <authorList>
            <person name="Pankratov T."/>
        </authorList>
    </citation>
    <scope>NUCLEOTIDE SEQUENCE</scope>
    <source>
        <strain evidence="2">BP6-180914</strain>
    </source>
</reference>
<accession>A0AA41YY03</accession>
<keyword evidence="3" id="KW-1185">Reference proteome</keyword>
<evidence type="ECO:0000313" key="2">
    <source>
        <dbReference type="EMBL" id="MCW6510209.1"/>
    </source>
</evidence>
<dbReference type="Proteomes" id="UP001165667">
    <property type="component" value="Unassembled WGS sequence"/>
</dbReference>
<evidence type="ECO:0000313" key="3">
    <source>
        <dbReference type="Proteomes" id="UP001165667"/>
    </source>
</evidence>
<dbReference type="AlphaFoldDB" id="A0AA41YY03"/>
<feature type="compositionally biased region" description="Low complexity" evidence="1">
    <location>
        <begin position="245"/>
        <end position="255"/>
    </location>
</feature>